<organism evidence="1 3">
    <name type="scientific">Leifsonia xyli subsp. cynodontis DSM 46306</name>
    <dbReference type="NCBI Taxonomy" id="1389489"/>
    <lineage>
        <taxon>Bacteria</taxon>
        <taxon>Bacillati</taxon>
        <taxon>Actinomycetota</taxon>
        <taxon>Actinomycetes</taxon>
        <taxon>Micrococcales</taxon>
        <taxon>Microbacteriaceae</taxon>
        <taxon>Leifsonia</taxon>
    </lineage>
</organism>
<dbReference type="HOGENOM" id="CLU_1439472_0_0_11"/>
<dbReference type="EMBL" id="CP006734">
    <property type="protein sequence ID" value="AGW42272.1"/>
    <property type="molecule type" value="Genomic_DNA"/>
</dbReference>
<dbReference type="KEGG" id="lxy:O159_23110"/>
<dbReference type="PATRIC" id="fig|1389489.3.peg.1644"/>
<reference evidence="1 3" key="1">
    <citation type="journal article" date="2013" name="Genome Announc.">
        <title>Complete Genome Sequence of Leifsonia xyli subsp. cynodontis Strain DSM46306, a Gram-Positive Bacterial Pathogen of Grasses.</title>
        <authorList>
            <person name="Monteiro-Vitorello C.B."/>
            <person name="Zerillo M.M."/>
            <person name="Van Sluys M.A."/>
            <person name="Camargo L.E."/>
            <person name="Kitajima J.P."/>
        </authorList>
    </citation>
    <scope>NUCLEOTIDE SEQUENCE [LARGE SCALE GENOMIC DNA]</scope>
    <source>
        <strain evidence="1 3">DSM 46306</strain>
    </source>
</reference>
<protein>
    <submittedName>
        <fullName evidence="1">Uncharacterized protein</fullName>
    </submittedName>
</protein>
<dbReference type="Proteomes" id="UP000016743">
    <property type="component" value="Chromosome"/>
</dbReference>
<name>U3P8F3_LEIXC</name>
<accession>U3P8F3</accession>
<dbReference type="EMBL" id="CP006734">
    <property type="protein sequence ID" value="AGW41749.1"/>
    <property type="molecule type" value="Genomic_DNA"/>
</dbReference>
<sequence length="188" mass="19972">MPAQAADLSEVSNYAAGVGNRKTGTSTTRTGLTGADVWDGLEFYETDTGATWEHGSSGWARKRITRLGRARLTSPLVLSVASTWTDVLSVTVTSTGGLTLADWRAYVSNQNSGSRQIAQFRVLCDGTQVDDTLNNDLPWISGATSQYAAGFEHELSTAAGSHVWKLQVQCSSASAISVNNAVLILSEV</sequence>
<proteinExistence type="predicted"/>
<gene>
    <name evidence="1" type="ORF">O159_17060</name>
    <name evidence="2" type="ORF">O159_23110</name>
</gene>
<dbReference type="STRING" id="1389489.O159_17060"/>
<dbReference type="AlphaFoldDB" id="U3P8F3"/>
<keyword evidence="3" id="KW-1185">Reference proteome</keyword>
<evidence type="ECO:0000313" key="3">
    <source>
        <dbReference type="Proteomes" id="UP000016743"/>
    </source>
</evidence>
<dbReference type="KEGG" id="lxy:O159_17060"/>
<evidence type="ECO:0000313" key="1">
    <source>
        <dbReference type="EMBL" id="AGW41749.1"/>
    </source>
</evidence>
<evidence type="ECO:0000313" key="2">
    <source>
        <dbReference type="EMBL" id="AGW42272.1"/>
    </source>
</evidence>